<organism evidence="1">
    <name type="scientific">Octopus bimaculoides</name>
    <name type="common">California two-spotted octopus</name>
    <dbReference type="NCBI Taxonomy" id="37653"/>
    <lineage>
        <taxon>Eukaryota</taxon>
        <taxon>Metazoa</taxon>
        <taxon>Spiralia</taxon>
        <taxon>Lophotrochozoa</taxon>
        <taxon>Mollusca</taxon>
        <taxon>Cephalopoda</taxon>
        <taxon>Coleoidea</taxon>
        <taxon>Octopodiformes</taxon>
        <taxon>Octopoda</taxon>
        <taxon>Incirrata</taxon>
        <taxon>Octopodidae</taxon>
        <taxon>Octopus</taxon>
    </lineage>
</organism>
<dbReference type="EMBL" id="KQ416600">
    <property type="protein sequence ID" value="KOF96324.1"/>
    <property type="molecule type" value="Genomic_DNA"/>
</dbReference>
<proteinExistence type="predicted"/>
<dbReference type="AlphaFoldDB" id="A0A0L8I4R6"/>
<protein>
    <submittedName>
        <fullName evidence="1">Uncharacterized protein</fullName>
    </submittedName>
</protein>
<gene>
    <name evidence="1" type="ORF">OCBIM_22035768mg</name>
</gene>
<accession>A0A0L8I4R6</accession>
<reference evidence="1" key="1">
    <citation type="submission" date="2015-07" db="EMBL/GenBank/DDBJ databases">
        <title>MeaNS - Measles Nucleotide Surveillance Program.</title>
        <authorList>
            <person name="Tran T."/>
            <person name="Druce J."/>
        </authorList>
    </citation>
    <scope>NUCLEOTIDE SEQUENCE</scope>
    <source>
        <strain evidence="1">UCB-OBI-ISO-001</strain>
        <tissue evidence="1">Gonad</tissue>
    </source>
</reference>
<sequence length="81" mass="9098">MLQCNAIKVLIGVKLLETGTESAIRSPFAGSLIQLSLNSRTLFLHHKFKMANFDVDVISKCITNEKEMKLLHRGIKLLCLN</sequence>
<evidence type="ECO:0000313" key="1">
    <source>
        <dbReference type="EMBL" id="KOF96324.1"/>
    </source>
</evidence>
<name>A0A0L8I4R6_OCTBM</name>